<protein>
    <submittedName>
        <fullName evidence="8">LTA synthase family protein</fullName>
    </submittedName>
</protein>
<keyword evidence="2" id="KW-1003">Cell membrane</keyword>
<feature type="transmembrane region" description="Helical" evidence="6">
    <location>
        <begin position="6"/>
        <end position="27"/>
    </location>
</feature>
<dbReference type="CDD" id="cd16015">
    <property type="entry name" value="LTA_synthase"/>
    <property type="match status" value="1"/>
</dbReference>
<keyword evidence="5 6" id="KW-0472">Membrane</keyword>
<dbReference type="PANTHER" id="PTHR47371">
    <property type="entry name" value="LIPOTEICHOIC ACID SYNTHASE"/>
    <property type="match status" value="1"/>
</dbReference>
<name>A0ABX1TYF1_9PROT</name>
<dbReference type="Gene3D" id="3.40.720.10">
    <property type="entry name" value="Alkaline Phosphatase, subunit A"/>
    <property type="match status" value="1"/>
</dbReference>
<evidence type="ECO:0000313" key="8">
    <source>
        <dbReference type="EMBL" id="NMQ29306.1"/>
    </source>
</evidence>
<dbReference type="EMBL" id="SPMY01000052">
    <property type="protein sequence ID" value="NMQ29306.1"/>
    <property type="molecule type" value="Genomic_DNA"/>
</dbReference>
<feature type="transmembrane region" description="Helical" evidence="6">
    <location>
        <begin position="39"/>
        <end position="59"/>
    </location>
</feature>
<organism evidence="8 9">
    <name type="scientific">Candidatus Accumulibacter phosphatis</name>
    <dbReference type="NCBI Taxonomy" id="327160"/>
    <lineage>
        <taxon>Bacteria</taxon>
        <taxon>Pseudomonadati</taxon>
        <taxon>Pseudomonadota</taxon>
        <taxon>Betaproteobacteria</taxon>
        <taxon>Candidatus Accumulibacter</taxon>
    </lineage>
</organism>
<accession>A0ABX1TYF1</accession>
<evidence type="ECO:0000256" key="2">
    <source>
        <dbReference type="ARBA" id="ARBA00022475"/>
    </source>
</evidence>
<dbReference type="InterPro" id="IPR050448">
    <property type="entry name" value="OpgB/LTA_synthase_biosynth"/>
</dbReference>
<proteinExistence type="predicted"/>
<feature type="transmembrane region" description="Helical" evidence="6">
    <location>
        <begin position="65"/>
        <end position="83"/>
    </location>
</feature>
<evidence type="ECO:0000259" key="7">
    <source>
        <dbReference type="Pfam" id="PF00884"/>
    </source>
</evidence>
<evidence type="ECO:0000256" key="6">
    <source>
        <dbReference type="SAM" id="Phobius"/>
    </source>
</evidence>
<dbReference type="RefSeq" id="WP_169067765.1">
    <property type="nucleotide sequence ID" value="NZ_SPMY01000052.1"/>
</dbReference>
<keyword evidence="9" id="KW-1185">Reference proteome</keyword>
<keyword evidence="3 6" id="KW-0812">Transmembrane</keyword>
<reference evidence="8 9" key="1">
    <citation type="submission" date="2019-03" db="EMBL/GenBank/DDBJ databases">
        <title>Metabolic reconstructions from genomes of highly enriched 'Candidatus Accumulibacter' and 'Candidatus Competibacter' bioreactor populations.</title>
        <authorList>
            <person name="Annavajhala M.K."/>
            <person name="Welles L."/>
            <person name="Abbas B."/>
            <person name="Sorokin D."/>
            <person name="Park H."/>
            <person name="Van Loosdrecht M."/>
            <person name="Chandran K."/>
        </authorList>
    </citation>
    <scope>NUCLEOTIDE SEQUENCE [LARGE SCALE GENOMIC DNA]</scope>
    <source>
        <strain evidence="8 9">SBR_S</strain>
    </source>
</reference>
<feature type="transmembrane region" description="Helical" evidence="6">
    <location>
        <begin position="109"/>
        <end position="134"/>
    </location>
</feature>
<evidence type="ECO:0000256" key="1">
    <source>
        <dbReference type="ARBA" id="ARBA00004651"/>
    </source>
</evidence>
<gene>
    <name evidence="8" type="ORF">E4Q23_16970</name>
</gene>
<dbReference type="Proteomes" id="UP000749010">
    <property type="component" value="Unassembled WGS sequence"/>
</dbReference>
<dbReference type="InterPro" id="IPR017850">
    <property type="entry name" value="Alkaline_phosphatase_core_sf"/>
</dbReference>
<evidence type="ECO:0000256" key="3">
    <source>
        <dbReference type="ARBA" id="ARBA00022692"/>
    </source>
</evidence>
<comment type="subcellular location">
    <subcellularLocation>
        <location evidence="1">Cell membrane</location>
        <topology evidence="1">Multi-pass membrane protein</topology>
    </subcellularLocation>
</comment>
<evidence type="ECO:0000256" key="4">
    <source>
        <dbReference type="ARBA" id="ARBA00022989"/>
    </source>
</evidence>
<dbReference type="Pfam" id="PF00884">
    <property type="entry name" value="Sulfatase"/>
    <property type="match status" value="1"/>
</dbReference>
<evidence type="ECO:0000256" key="5">
    <source>
        <dbReference type="ARBA" id="ARBA00023136"/>
    </source>
</evidence>
<sequence length="531" mass="58096">MADSFWSAVAPSALAGAGLCLLLERLLRPAVRPFWKRPLAALAIHLGVWLGLFTCLLLVLQRPLFAASALLAGMLFLVLVSNAKYHTLREPFIFQDFEYFSDVFKHPRLYLPFLGAGKAALAVLAFGGAVYAGLALEESLLLVLSVGDFLTGSAMLALAAGLVLWWAARSKLAVTFEAASDLCRLGLLCAMWRYGEEELLPCPLHSPFDGGSAGATNVTNAAHPSRDKPAHLVVVQSESFFDPRRLDAGIRSEVLREFDALQAEAACSGQLEVAAWGANTVRTEFAFLSGLAGESLRVHRFNPYRRLARQGVATLASFLQARGYRTLCVHPYAASFYDRHKVFPRLGFDEFIDIRSFMDAARSGPYVGDLAVAEKVCSLLKGASEQPLFVFVISMENHGPLHLEKVRSDEAERFYSRPPPAGCDELTIYLRHLRNADRMAGMLRAGLAALPGRSGLCWYGDHVPIMPDVYRTLGAPAGQTDYFIWRKNGQPKPGIRRDLKVEDLGSLFLQEMGLLTAQSLPSSSAKASTVC</sequence>
<evidence type="ECO:0000313" key="9">
    <source>
        <dbReference type="Proteomes" id="UP000749010"/>
    </source>
</evidence>
<keyword evidence="4 6" id="KW-1133">Transmembrane helix</keyword>
<comment type="caution">
    <text evidence="8">The sequence shown here is derived from an EMBL/GenBank/DDBJ whole genome shotgun (WGS) entry which is preliminary data.</text>
</comment>
<feature type="domain" description="Sulfatase N-terminal" evidence="7">
    <location>
        <begin position="231"/>
        <end position="505"/>
    </location>
</feature>
<feature type="transmembrane region" description="Helical" evidence="6">
    <location>
        <begin position="140"/>
        <end position="167"/>
    </location>
</feature>
<dbReference type="PANTHER" id="PTHR47371:SF3">
    <property type="entry name" value="PHOSPHOGLYCEROL TRANSFERASE I"/>
    <property type="match status" value="1"/>
</dbReference>
<dbReference type="SUPFAM" id="SSF53649">
    <property type="entry name" value="Alkaline phosphatase-like"/>
    <property type="match status" value="1"/>
</dbReference>
<dbReference type="InterPro" id="IPR000917">
    <property type="entry name" value="Sulfatase_N"/>
</dbReference>